<evidence type="ECO:0000256" key="12">
    <source>
        <dbReference type="ARBA" id="ARBA00024360"/>
    </source>
</evidence>
<comment type="catalytic activity">
    <reaction evidence="14">
        <text>an acyl-CoA + a 1,2-diacyl-sn-glycerol = a triacyl-sn-glycerol + CoA</text>
        <dbReference type="Rhea" id="RHEA:10868"/>
        <dbReference type="ChEBI" id="CHEBI:17815"/>
        <dbReference type="ChEBI" id="CHEBI:57287"/>
        <dbReference type="ChEBI" id="CHEBI:58342"/>
        <dbReference type="ChEBI" id="CHEBI:64615"/>
        <dbReference type="EC" id="2.3.1.20"/>
    </reaction>
</comment>
<comment type="similarity">
    <text evidence="12">In the N-terminal section; belongs to the long-chain O-acyltransferase family.</text>
</comment>
<evidence type="ECO:0000256" key="9">
    <source>
        <dbReference type="ARBA" id="ARBA00022989"/>
    </source>
</evidence>
<comment type="pathway">
    <text evidence="4">Lipid metabolism.</text>
</comment>
<comment type="catalytic activity">
    <reaction evidence="13">
        <text>a long chain fatty alcohol + a fatty acyl-CoA = a long-chain alcohol wax ester + CoA</text>
        <dbReference type="Rhea" id="RHEA:38443"/>
        <dbReference type="ChEBI" id="CHEBI:17135"/>
        <dbReference type="ChEBI" id="CHEBI:57287"/>
        <dbReference type="ChEBI" id="CHEBI:77636"/>
        <dbReference type="ChEBI" id="CHEBI:235323"/>
        <dbReference type="EC" id="2.3.1.75"/>
    </reaction>
</comment>
<dbReference type="FunFam" id="3.30.559.10:FF:000033">
    <property type="entry name" value="O-acyltransferase (WSD1-like) family protein"/>
    <property type="match status" value="1"/>
</dbReference>
<dbReference type="GO" id="GO:0047196">
    <property type="term" value="F:long-chain-alcohol O-fatty-acyltransferase activity"/>
    <property type="evidence" value="ECO:0007669"/>
    <property type="project" value="UniProtKB-EC"/>
</dbReference>
<evidence type="ECO:0008006" key="20">
    <source>
        <dbReference type="Google" id="ProtNLM"/>
    </source>
</evidence>
<feature type="domain" description="O-acyltransferase WSD1 C-terminal" evidence="17">
    <location>
        <begin position="331"/>
        <end position="475"/>
    </location>
</feature>
<evidence type="ECO:0000256" key="7">
    <source>
        <dbReference type="ARBA" id="ARBA00022692"/>
    </source>
</evidence>
<keyword evidence="19" id="KW-1185">Reference proteome</keyword>
<comment type="subcellular location">
    <subcellularLocation>
        <location evidence="1">Cell membrane</location>
        <topology evidence="1">Single-pass membrane protein</topology>
    </subcellularLocation>
    <subcellularLocation>
        <location evidence="2">Endoplasmic reticulum membrane</location>
        <topology evidence="2">Single-pass membrane protein</topology>
    </subcellularLocation>
</comment>
<feature type="transmembrane region" description="Helical" evidence="15">
    <location>
        <begin position="187"/>
        <end position="213"/>
    </location>
</feature>
<evidence type="ECO:0000256" key="11">
    <source>
        <dbReference type="ARBA" id="ARBA00023315"/>
    </source>
</evidence>
<evidence type="ECO:0000256" key="4">
    <source>
        <dbReference type="ARBA" id="ARBA00005189"/>
    </source>
</evidence>
<dbReference type="Pfam" id="PF03007">
    <property type="entry name" value="WS_DGAT_cat"/>
    <property type="match status" value="1"/>
</dbReference>
<dbReference type="InterPro" id="IPR045034">
    <property type="entry name" value="O-acyltransferase_WSD1-like"/>
</dbReference>
<sequence length="490" mass="54856">MGKAISGESMVEVEEPLSPAARLFQTRQFNCYIIAIIGCKTVFNSNVIKAGLEHTLIKHPRFSSLMVADKMGGEMRWIRTKVNVEDHIIIPNVDPNMGSPDQFIESYISNMTKTHLDDSKPLWDIHLLNVKTSEAESTAIFRIHHSIGDGMSIMSLVLACTRKTSDLNALPTIPTKKRQRSSNSGRFIRLVSYIWFVLQVICNTLVDVVMFIATSAFLRDTRTPLKGAPGVELSPKWFVHKTISLDDIKLVKNAMDMTINDVILGVTQAGLSRYLNRQYGEGNAEEDAAKQKRNNLPRKLRFRAALIFNIRPSMAIEALADMMERKSKTKWGNYIGYALLPITIALRDDPLDYVREAKAMVDRKKRSLEAKCTFLSAKCIVNLLGAKVAAALSYRVFSNTTMSFSNVVGPVDEISFYGHPMAYLAPSVYGHPHALTVHFQSYMNMMTISLAVDRDAVPDPHQLCNDLAESLKLIKDAVVKKGLAQESVQW</sequence>
<dbReference type="GO" id="GO:0004144">
    <property type="term" value="F:diacylglycerol O-acyltransferase activity"/>
    <property type="evidence" value="ECO:0007669"/>
    <property type="project" value="UniProtKB-EC"/>
</dbReference>
<evidence type="ECO:0000256" key="15">
    <source>
        <dbReference type="SAM" id="Phobius"/>
    </source>
</evidence>
<evidence type="ECO:0000259" key="17">
    <source>
        <dbReference type="Pfam" id="PF06974"/>
    </source>
</evidence>
<accession>A0AA38Z0F6</accession>
<keyword evidence="11" id="KW-0012">Acyltransferase</keyword>
<dbReference type="InterPro" id="IPR004255">
    <property type="entry name" value="O-acyltransferase_WSD1_N"/>
</dbReference>
<evidence type="ECO:0000313" key="18">
    <source>
        <dbReference type="EMBL" id="KAJ9679842.1"/>
    </source>
</evidence>
<evidence type="ECO:0000256" key="8">
    <source>
        <dbReference type="ARBA" id="ARBA00022824"/>
    </source>
</evidence>
<evidence type="ECO:0000256" key="6">
    <source>
        <dbReference type="ARBA" id="ARBA00022679"/>
    </source>
</evidence>
<dbReference type="GO" id="GO:0005886">
    <property type="term" value="C:plasma membrane"/>
    <property type="evidence" value="ECO:0007669"/>
    <property type="project" value="UniProtKB-SubCell"/>
</dbReference>
<gene>
    <name evidence="18" type="ORF">PVL29_021677</name>
</gene>
<dbReference type="InterPro" id="IPR009721">
    <property type="entry name" value="O-acyltransferase_WSD1_C"/>
</dbReference>
<keyword evidence="5" id="KW-1003">Cell membrane</keyword>
<evidence type="ECO:0000256" key="5">
    <source>
        <dbReference type="ARBA" id="ARBA00022475"/>
    </source>
</evidence>
<dbReference type="GO" id="GO:0005789">
    <property type="term" value="C:endoplasmic reticulum membrane"/>
    <property type="evidence" value="ECO:0007669"/>
    <property type="project" value="UniProtKB-SubCell"/>
</dbReference>
<evidence type="ECO:0000256" key="13">
    <source>
        <dbReference type="ARBA" id="ARBA00047604"/>
    </source>
</evidence>
<evidence type="ECO:0000256" key="2">
    <source>
        <dbReference type="ARBA" id="ARBA00004389"/>
    </source>
</evidence>
<comment type="pathway">
    <text evidence="3">Glycerolipid metabolism; triacylglycerol biosynthesis.</text>
</comment>
<proteinExistence type="inferred from homology"/>
<evidence type="ECO:0000313" key="19">
    <source>
        <dbReference type="Proteomes" id="UP001168098"/>
    </source>
</evidence>
<dbReference type="GO" id="GO:0019432">
    <property type="term" value="P:triglyceride biosynthetic process"/>
    <property type="evidence" value="ECO:0007669"/>
    <property type="project" value="TreeGrafter"/>
</dbReference>
<keyword evidence="9 15" id="KW-1133">Transmembrane helix</keyword>
<dbReference type="PANTHER" id="PTHR31650:SF1">
    <property type="entry name" value="WAX ESTER SYNTHASE_DIACYLGLYCEROL ACYLTRANSFERASE 4-RELATED"/>
    <property type="match status" value="1"/>
</dbReference>
<reference evidence="18 19" key="1">
    <citation type="journal article" date="2023" name="BMC Biotechnol.">
        <title>Vitis rotundifolia cv Carlos genome sequencing.</title>
        <authorList>
            <person name="Huff M."/>
            <person name="Hulse-Kemp A."/>
            <person name="Scheffler B."/>
            <person name="Youngblood R."/>
            <person name="Simpson S."/>
            <person name="Babiker E."/>
            <person name="Staton M."/>
        </authorList>
    </citation>
    <scope>NUCLEOTIDE SEQUENCE [LARGE SCALE GENOMIC DNA]</scope>
    <source>
        <tissue evidence="18">Leaf</tissue>
    </source>
</reference>
<dbReference type="AlphaFoldDB" id="A0AA38Z0F6"/>
<protein>
    <recommendedName>
        <fullName evidence="20">Diacylglycerol O-acyltransferase</fullName>
    </recommendedName>
</protein>
<comment type="caution">
    <text evidence="18">The sequence shown here is derived from an EMBL/GenBank/DDBJ whole genome shotgun (WGS) entry which is preliminary data.</text>
</comment>
<evidence type="ECO:0000256" key="1">
    <source>
        <dbReference type="ARBA" id="ARBA00004162"/>
    </source>
</evidence>
<dbReference type="Proteomes" id="UP001168098">
    <property type="component" value="Unassembled WGS sequence"/>
</dbReference>
<dbReference type="SUPFAM" id="SSF52777">
    <property type="entry name" value="CoA-dependent acyltransferases"/>
    <property type="match status" value="1"/>
</dbReference>
<dbReference type="PANTHER" id="PTHR31650">
    <property type="entry name" value="O-ACYLTRANSFERASE (WSD1-LIKE) FAMILY PROTEIN"/>
    <property type="match status" value="1"/>
</dbReference>
<keyword evidence="8" id="KW-0256">Endoplasmic reticulum</keyword>
<organism evidence="18 19">
    <name type="scientific">Vitis rotundifolia</name>
    <name type="common">Muscadine grape</name>
    <dbReference type="NCBI Taxonomy" id="103349"/>
    <lineage>
        <taxon>Eukaryota</taxon>
        <taxon>Viridiplantae</taxon>
        <taxon>Streptophyta</taxon>
        <taxon>Embryophyta</taxon>
        <taxon>Tracheophyta</taxon>
        <taxon>Spermatophyta</taxon>
        <taxon>Magnoliopsida</taxon>
        <taxon>eudicotyledons</taxon>
        <taxon>Gunneridae</taxon>
        <taxon>Pentapetalae</taxon>
        <taxon>rosids</taxon>
        <taxon>Vitales</taxon>
        <taxon>Vitaceae</taxon>
        <taxon>Viteae</taxon>
        <taxon>Vitis</taxon>
    </lineage>
</organism>
<evidence type="ECO:0000256" key="10">
    <source>
        <dbReference type="ARBA" id="ARBA00023136"/>
    </source>
</evidence>
<keyword evidence="6" id="KW-0808">Transferase</keyword>
<evidence type="ECO:0000256" key="14">
    <source>
        <dbReference type="ARBA" id="ARBA00048109"/>
    </source>
</evidence>
<evidence type="ECO:0000256" key="3">
    <source>
        <dbReference type="ARBA" id="ARBA00004771"/>
    </source>
</evidence>
<keyword evidence="10 15" id="KW-0472">Membrane</keyword>
<keyword evidence="7 15" id="KW-0812">Transmembrane</keyword>
<dbReference type="EMBL" id="JARBHA010000016">
    <property type="protein sequence ID" value="KAJ9679842.1"/>
    <property type="molecule type" value="Genomic_DNA"/>
</dbReference>
<dbReference type="Pfam" id="PF06974">
    <property type="entry name" value="WS_DGAT_C"/>
    <property type="match status" value="1"/>
</dbReference>
<evidence type="ECO:0000259" key="16">
    <source>
        <dbReference type="Pfam" id="PF03007"/>
    </source>
</evidence>
<feature type="domain" description="O-acyltransferase WSD1-like N-terminal" evidence="16">
    <location>
        <begin position="53"/>
        <end position="263"/>
    </location>
</feature>
<name>A0AA38Z0F6_VITRO</name>